<keyword evidence="8" id="KW-1185">Reference proteome</keyword>
<sequence length="1057" mass="115906">MSFSQGFGNSNPFSGGIFGSGSGSSSNDDAGSGGSGGSGGGESGRSQGGRRRPSALIITIVIIAALLGAFVAFSGFYAEILWYSQLGYSEVFWTEWVARGVIFVAAFLLMGLLVWLSLFFAFRTRPKNIEGQLADSVSKYQSTLTSMRRLLMFGLPVLMGLFAGTAAQANWQQVLLFINQQPFGQTDPEFGRDFAFYVFTLPFLNFVNGFLISAVLVAGIAGILCHYLFGSIRIEASGRFVVEKAARWHVAIAVAAFILLQGVSWFLGRFATLQDQSGNWAGALYTDVNAVIPAQTILAIAAVLVAIVLIITAITARWRFAIIGTAVLIVTAIIGTGVVPFLVQEYQVRPTEQTLEAEYIERNMELTRFAYDLEDLEKISYSATQEAEAGALADDAANIENIRLLDPNLVSAAYRQFQQFRPYYTFPETLSFDRYEIDGQRYDTVIAAREVNAPEGSWVNQHLIYTHGYGLVAANANTVTPEGRPDFTLQGIPTTGDLASDEDYEPRIYFGEAVPQYSIVGAPEGAAPRELDRPAVELTEDEEGEAEAAEADDNGQDDTQYTFSGDGGPSVGNMFNRLVFALNFQSPEIFLSGDMNEESQILYDRHPRERVEKVAPYLEVDQNIYPAIVDGRIKWIVEGYTTSNNFPYSTEQQLESATVDALTQGGPQQLTGQINYIRNSVKATVDAYDGSVELYAWDDEDPILQAWQEVFPQAIQPMEEMSAELLDHVRYPEDMFRIQRSLLTEYHVDSPGTFYEGNDAWSIPSDPTRDGGEPQPPYYMTLEMPEQEEPSFSLTSAFIPATEADGQQRNVLYGFLAASGDAGTGEDGVRHEDYGRLRLLELPRQTSIPGPGQTQANFDSHQTIAQQLNVLDDLGGSEVHRGNMITMPAGGGILNVQPIYVQATTGSAYPALRMVLVGFGEEVGYGDTLQEALDMVFEGDAGVEAVEGAGVDAEAVEDDLDGVEGTTEDEATEPSPAPTETEEAAAPEDDEEDEDDDAPVAEDDQERLEQLRGEAAELWADRNEAFSEGDLARYRQLELEFEETLDELFQLENSLND</sequence>
<dbReference type="AlphaFoldDB" id="A0A7K1UGV1"/>
<feature type="transmembrane region" description="Helical" evidence="5">
    <location>
        <begin position="150"/>
        <end position="169"/>
    </location>
</feature>
<dbReference type="RefSeq" id="WP_157321888.1">
    <property type="nucleotide sequence ID" value="NZ_BMFX01000007.1"/>
</dbReference>
<feature type="transmembrane region" description="Helical" evidence="5">
    <location>
        <begin position="320"/>
        <end position="343"/>
    </location>
</feature>
<evidence type="ECO:0000256" key="6">
    <source>
        <dbReference type="SAM" id="MobiDB-lite"/>
    </source>
</evidence>
<proteinExistence type="inferred from homology"/>
<protein>
    <recommendedName>
        <fullName evidence="5">UPF0182 protein GNZ21_04905</fullName>
    </recommendedName>
</protein>
<evidence type="ECO:0000313" key="8">
    <source>
        <dbReference type="Proteomes" id="UP000460157"/>
    </source>
</evidence>
<evidence type="ECO:0000256" key="4">
    <source>
        <dbReference type="ARBA" id="ARBA00023136"/>
    </source>
</evidence>
<comment type="caution">
    <text evidence="7">The sequence shown here is derived from an EMBL/GenBank/DDBJ whole genome shotgun (WGS) entry which is preliminary data.</text>
</comment>
<evidence type="ECO:0000256" key="2">
    <source>
        <dbReference type="ARBA" id="ARBA00022692"/>
    </source>
</evidence>
<evidence type="ECO:0000313" key="7">
    <source>
        <dbReference type="EMBL" id="MVT25707.1"/>
    </source>
</evidence>
<gene>
    <name evidence="7" type="ORF">GNZ21_04905</name>
</gene>
<feature type="compositionally biased region" description="Basic and acidic residues" evidence="6">
    <location>
        <begin position="1007"/>
        <end position="1029"/>
    </location>
</feature>
<feature type="compositionally biased region" description="Acidic residues" evidence="6">
    <location>
        <begin position="954"/>
        <end position="972"/>
    </location>
</feature>
<dbReference type="InterPro" id="IPR005372">
    <property type="entry name" value="UPF0182"/>
</dbReference>
<feature type="transmembrane region" description="Helical" evidence="5">
    <location>
        <begin position="206"/>
        <end position="229"/>
    </location>
</feature>
<dbReference type="PANTHER" id="PTHR39344">
    <property type="entry name" value="UPF0182 PROTEIN SLL1060"/>
    <property type="match status" value="1"/>
</dbReference>
<feature type="transmembrane region" description="Helical" evidence="5">
    <location>
        <begin position="55"/>
        <end position="76"/>
    </location>
</feature>
<dbReference type="Pfam" id="PF03699">
    <property type="entry name" value="UPF0182"/>
    <property type="match status" value="1"/>
</dbReference>
<keyword evidence="4 5" id="KW-0472">Membrane</keyword>
<feature type="region of interest" description="Disordered" evidence="6">
    <location>
        <begin position="1"/>
        <end position="50"/>
    </location>
</feature>
<comment type="subcellular location">
    <subcellularLocation>
        <location evidence="5">Cell membrane</location>
        <topology evidence="5">Multi-pass membrane protein</topology>
    </subcellularLocation>
</comment>
<name>A0A7K1UGV1_9MICC</name>
<feature type="transmembrane region" description="Helical" evidence="5">
    <location>
        <begin position="96"/>
        <end position="122"/>
    </location>
</feature>
<feature type="compositionally biased region" description="Gly residues" evidence="6">
    <location>
        <begin position="31"/>
        <end position="47"/>
    </location>
</feature>
<keyword evidence="3 5" id="KW-1133">Transmembrane helix</keyword>
<evidence type="ECO:0000256" key="3">
    <source>
        <dbReference type="ARBA" id="ARBA00022989"/>
    </source>
</evidence>
<dbReference type="GO" id="GO:0005886">
    <property type="term" value="C:plasma membrane"/>
    <property type="evidence" value="ECO:0007669"/>
    <property type="project" value="UniProtKB-SubCell"/>
</dbReference>
<feature type="transmembrane region" description="Helical" evidence="5">
    <location>
        <begin position="291"/>
        <end position="313"/>
    </location>
</feature>
<organism evidence="7 8">
    <name type="scientific">Nesterenkonia alkaliphila</name>
    <dbReference type="NCBI Taxonomy" id="1463631"/>
    <lineage>
        <taxon>Bacteria</taxon>
        <taxon>Bacillati</taxon>
        <taxon>Actinomycetota</taxon>
        <taxon>Actinomycetes</taxon>
        <taxon>Micrococcales</taxon>
        <taxon>Micrococcaceae</taxon>
        <taxon>Nesterenkonia</taxon>
    </lineage>
</organism>
<dbReference type="EMBL" id="WRPM01000031">
    <property type="protein sequence ID" value="MVT25707.1"/>
    <property type="molecule type" value="Genomic_DNA"/>
</dbReference>
<feature type="region of interest" description="Disordered" evidence="6">
    <location>
        <begin position="537"/>
        <end position="567"/>
    </location>
</feature>
<comment type="similarity">
    <text evidence="5">Belongs to the UPF0182 family.</text>
</comment>
<reference evidence="7 8" key="1">
    <citation type="submission" date="2019-12" db="EMBL/GenBank/DDBJ databases">
        <title>Nesterenkonia muleiensis sp. nov., a novel actinobacterium isolated from sap of Populus euphratica.</title>
        <authorList>
            <person name="Wang R."/>
        </authorList>
    </citation>
    <scope>NUCLEOTIDE SEQUENCE [LARGE SCALE GENOMIC DNA]</scope>
    <source>
        <strain evidence="7 8">F10</strain>
    </source>
</reference>
<dbReference type="Proteomes" id="UP000460157">
    <property type="component" value="Unassembled WGS sequence"/>
</dbReference>
<evidence type="ECO:0000256" key="5">
    <source>
        <dbReference type="HAMAP-Rule" id="MF_01600"/>
    </source>
</evidence>
<dbReference type="OrthoDB" id="9763654at2"/>
<dbReference type="GO" id="GO:0005576">
    <property type="term" value="C:extracellular region"/>
    <property type="evidence" value="ECO:0007669"/>
    <property type="project" value="TreeGrafter"/>
</dbReference>
<dbReference type="PANTHER" id="PTHR39344:SF1">
    <property type="entry name" value="UPF0182 PROTEIN SLL1060"/>
    <property type="match status" value="1"/>
</dbReference>
<keyword evidence="1 5" id="KW-1003">Cell membrane</keyword>
<dbReference type="HAMAP" id="MF_01600">
    <property type="entry name" value="UPF0182"/>
    <property type="match status" value="1"/>
</dbReference>
<evidence type="ECO:0000256" key="1">
    <source>
        <dbReference type="ARBA" id="ARBA00022475"/>
    </source>
</evidence>
<keyword evidence="2 5" id="KW-0812">Transmembrane</keyword>
<feature type="compositionally biased region" description="Low complexity" evidence="6">
    <location>
        <begin position="1"/>
        <end position="15"/>
    </location>
</feature>
<feature type="compositionally biased region" description="Acidic residues" evidence="6">
    <location>
        <begin position="980"/>
        <end position="1006"/>
    </location>
</feature>
<feature type="transmembrane region" description="Helical" evidence="5">
    <location>
        <begin position="250"/>
        <end position="271"/>
    </location>
</feature>
<accession>A0A7K1UGV1</accession>
<feature type="compositionally biased region" description="Acidic residues" evidence="6">
    <location>
        <begin position="538"/>
        <end position="556"/>
    </location>
</feature>
<feature type="region of interest" description="Disordered" evidence="6">
    <location>
        <begin position="952"/>
        <end position="1029"/>
    </location>
</feature>